<dbReference type="Gene3D" id="3.40.190.290">
    <property type="match status" value="1"/>
</dbReference>
<organism evidence="6 7">
    <name type="scientific">Pseudomonas rhizosphaerae</name>
    <dbReference type="NCBI Taxonomy" id="216142"/>
    <lineage>
        <taxon>Bacteria</taxon>
        <taxon>Pseudomonadati</taxon>
        <taxon>Pseudomonadota</taxon>
        <taxon>Gammaproteobacteria</taxon>
        <taxon>Pseudomonadales</taxon>
        <taxon>Pseudomonadaceae</taxon>
        <taxon>Pseudomonas</taxon>
    </lineage>
</organism>
<accession>A0A089YUG5</accession>
<dbReference type="KEGG" id="prh:LT40_08035"/>
<dbReference type="CDD" id="cd08474">
    <property type="entry name" value="PBP2_CrgA_like_5"/>
    <property type="match status" value="1"/>
</dbReference>
<dbReference type="PANTHER" id="PTHR30537">
    <property type="entry name" value="HTH-TYPE TRANSCRIPTIONAL REGULATOR"/>
    <property type="match status" value="1"/>
</dbReference>
<dbReference type="InterPro" id="IPR005119">
    <property type="entry name" value="LysR_subst-bd"/>
</dbReference>
<protein>
    <submittedName>
        <fullName evidence="6">LysR family transcriptional regulator</fullName>
    </submittedName>
</protein>
<proteinExistence type="inferred from homology"/>
<dbReference type="PANTHER" id="PTHR30537:SF1">
    <property type="entry name" value="HTH-TYPE TRANSCRIPTIONAL REGULATOR PGRR"/>
    <property type="match status" value="1"/>
</dbReference>
<feature type="domain" description="HTH lysR-type" evidence="5">
    <location>
        <begin position="7"/>
        <end position="63"/>
    </location>
</feature>
<keyword evidence="2" id="KW-0805">Transcription regulation</keyword>
<evidence type="ECO:0000313" key="6">
    <source>
        <dbReference type="EMBL" id="AIS17350.1"/>
    </source>
</evidence>
<dbReference type="AlphaFoldDB" id="A0A089YUG5"/>
<evidence type="ECO:0000259" key="5">
    <source>
        <dbReference type="PROSITE" id="PS50931"/>
    </source>
</evidence>
<evidence type="ECO:0000256" key="2">
    <source>
        <dbReference type="ARBA" id="ARBA00023015"/>
    </source>
</evidence>
<dbReference type="EMBL" id="CP009533">
    <property type="protein sequence ID" value="AIS17350.1"/>
    <property type="molecule type" value="Genomic_DNA"/>
</dbReference>
<keyword evidence="4" id="KW-0804">Transcription</keyword>
<dbReference type="Pfam" id="PF03466">
    <property type="entry name" value="LysR_substrate"/>
    <property type="match status" value="1"/>
</dbReference>
<dbReference type="InterPro" id="IPR036388">
    <property type="entry name" value="WH-like_DNA-bd_sf"/>
</dbReference>
<dbReference type="InterPro" id="IPR036390">
    <property type="entry name" value="WH_DNA-bd_sf"/>
</dbReference>
<dbReference type="FunFam" id="1.10.10.10:FF:000001">
    <property type="entry name" value="LysR family transcriptional regulator"/>
    <property type="match status" value="1"/>
</dbReference>
<dbReference type="STRING" id="216142.LT40_08035"/>
<dbReference type="Gene3D" id="1.10.10.10">
    <property type="entry name" value="Winged helix-like DNA-binding domain superfamily/Winged helix DNA-binding domain"/>
    <property type="match status" value="1"/>
</dbReference>
<keyword evidence="3" id="KW-0238">DNA-binding</keyword>
<dbReference type="GO" id="GO:0006351">
    <property type="term" value="P:DNA-templated transcription"/>
    <property type="evidence" value="ECO:0007669"/>
    <property type="project" value="TreeGrafter"/>
</dbReference>
<dbReference type="OrthoDB" id="9813056at2"/>
<dbReference type="SUPFAM" id="SSF46785">
    <property type="entry name" value="Winged helix' DNA-binding domain"/>
    <property type="match status" value="1"/>
</dbReference>
<dbReference type="Proteomes" id="UP000029499">
    <property type="component" value="Chromosome"/>
</dbReference>
<comment type="similarity">
    <text evidence="1">Belongs to the LysR transcriptional regulatory family.</text>
</comment>
<reference evidence="6 7" key="1">
    <citation type="journal article" date="2015" name="J. Biotechnol.">
        <title>Complete genome sequence of Pseudomonas rhizosphaerae IH5T (=DSM 16299T), a phosphate-solubilizing rhizobacterium for bacterial biofertilizer.</title>
        <authorList>
            <person name="Kwak Y."/>
            <person name="Jung B.K."/>
            <person name="Shin J.H."/>
        </authorList>
    </citation>
    <scope>NUCLEOTIDE SEQUENCE [LARGE SCALE GENOMIC DNA]</scope>
    <source>
        <strain evidence="6">DSM 16299</strain>
    </source>
</reference>
<evidence type="ECO:0000256" key="1">
    <source>
        <dbReference type="ARBA" id="ARBA00009437"/>
    </source>
</evidence>
<dbReference type="HOGENOM" id="CLU_039613_16_1_6"/>
<evidence type="ECO:0000256" key="3">
    <source>
        <dbReference type="ARBA" id="ARBA00023125"/>
    </source>
</evidence>
<dbReference type="GO" id="GO:0043565">
    <property type="term" value="F:sequence-specific DNA binding"/>
    <property type="evidence" value="ECO:0007669"/>
    <property type="project" value="TreeGrafter"/>
</dbReference>
<dbReference type="eggNOG" id="COG0583">
    <property type="taxonomic scope" value="Bacteria"/>
</dbReference>
<dbReference type="InterPro" id="IPR000847">
    <property type="entry name" value="LysR_HTH_N"/>
</dbReference>
<evidence type="ECO:0000313" key="7">
    <source>
        <dbReference type="Proteomes" id="UP000029499"/>
    </source>
</evidence>
<dbReference type="Pfam" id="PF00126">
    <property type="entry name" value="HTH_1"/>
    <property type="match status" value="1"/>
</dbReference>
<evidence type="ECO:0000256" key="4">
    <source>
        <dbReference type="ARBA" id="ARBA00023163"/>
    </source>
</evidence>
<name>A0A089YUG5_9PSED</name>
<keyword evidence="7" id="KW-1185">Reference proteome</keyword>
<dbReference type="PROSITE" id="PS50931">
    <property type="entry name" value="HTH_LYSR"/>
    <property type="match status" value="1"/>
</dbReference>
<dbReference type="GO" id="GO:0003700">
    <property type="term" value="F:DNA-binding transcription factor activity"/>
    <property type="evidence" value="ECO:0007669"/>
    <property type="project" value="InterPro"/>
</dbReference>
<sequence length="305" mass="33802">MQLSRANLADIIYFLAIAKHQSFSRASVEVGISASALSHAMKGLEARLGVRLLNRTTRSVTLTAAGEELQGLVSHPLTDISNALETLNRLRDEPAGRIRLNVLSDGAKLLLGPVLPVFVERYPDIEVDLTVTNRMIDVIGEGHDAGIRFGGTVPSDMIAQRLSPDVRWSVVGTPCYLERFGVPTHPEQLKAHRCLKIRLGNARLYDWEFVKDGQKLEVQVPGAITIDETRVGVALVTRGAGLMYVPERVIARYIEDGTVQEVLKDWAHTDPGFHIYYSSFRQVPVGLRLLIDLIRELEPMGPLPR</sequence>
<dbReference type="InterPro" id="IPR058163">
    <property type="entry name" value="LysR-type_TF_proteobact-type"/>
</dbReference>
<dbReference type="RefSeq" id="WP_043188548.1">
    <property type="nucleotide sequence ID" value="NZ_CP009533.1"/>
</dbReference>
<dbReference type="SUPFAM" id="SSF53850">
    <property type="entry name" value="Periplasmic binding protein-like II"/>
    <property type="match status" value="1"/>
</dbReference>
<gene>
    <name evidence="6" type="ORF">LT40_08035</name>
</gene>